<dbReference type="FunCoup" id="A0A0E1RW20">
    <property type="interactions" value="137"/>
</dbReference>
<feature type="compositionally biased region" description="Low complexity" evidence="6">
    <location>
        <begin position="21"/>
        <end position="42"/>
    </location>
</feature>
<feature type="compositionally biased region" description="Basic and acidic residues" evidence="6">
    <location>
        <begin position="234"/>
        <end position="246"/>
    </location>
</feature>
<name>A0A0E1RW20_COCIM</name>
<reference evidence="8" key="1">
    <citation type="journal article" date="2009" name="Genome Res.">
        <title>Comparative genomic analyses of the human fungal pathogens Coccidioides and their relatives.</title>
        <authorList>
            <person name="Sharpton T.J."/>
            <person name="Stajich J.E."/>
            <person name="Rounsley S.D."/>
            <person name="Gardner M.J."/>
            <person name="Wortman J.R."/>
            <person name="Jordar V.S."/>
            <person name="Maiti R."/>
            <person name="Kodira C.D."/>
            <person name="Neafsey D.E."/>
            <person name="Zeng Q."/>
            <person name="Hung C.-Y."/>
            <person name="McMahan C."/>
            <person name="Muszewska A."/>
            <person name="Grynberg M."/>
            <person name="Mandel M.A."/>
            <person name="Kellner E.M."/>
            <person name="Barker B.M."/>
            <person name="Galgiani J.N."/>
            <person name="Orbach M.J."/>
            <person name="Kirkland T.N."/>
            <person name="Cole G.T."/>
            <person name="Henn M.R."/>
            <person name="Birren B.W."/>
            <person name="Taylor J.W."/>
        </authorList>
    </citation>
    <scope>NUCLEOTIDE SEQUENCE [LARGE SCALE GENOMIC DNA]</scope>
    <source>
        <strain evidence="8">RS</strain>
    </source>
</reference>
<keyword evidence="4" id="KW-0539">Nucleus</keyword>
<dbReference type="InterPro" id="IPR007811">
    <property type="entry name" value="RPC4"/>
</dbReference>
<dbReference type="STRING" id="246410.A0A0E1RW20"/>
<dbReference type="Pfam" id="PF05132">
    <property type="entry name" value="RNA_pol_Rpc4"/>
    <property type="match status" value="1"/>
</dbReference>
<feature type="region of interest" description="Disordered" evidence="6">
    <location>
        <begin position="1"/>
        <end position="158"/>
    </location>
</feature>
<feature type="region of interest" description="Disordered" evidence="6">
    <location>
        <begin position="170"/>
        <end position="332"/>
    </location>
</feature>
<gene>
    <name evidence="7" type="ORF">CIMG_09526</name>
</gene>
<keyword evidence="8" id="KW-1185">Reference proteome</keyword>
<reference evidence="8" key="2">
    <citation type="journal article" date="2010" name="Genome Res.">
        <title>Population genomic sequencing of Coccidioides fungi reveals recent hybridization and transposon control.</title>
        <authorList>
            <person name="Neafsey D.E."/>
            <person name="Barker B.M."/>
            <person name="Sharpton T.J."/>
            <person name="Stajich J.E."/>
            <person name="Park D.J."/>
            <person name="Whiston E."/>
            <person name="Hung C.-Y."/>
            <person name="McMahan C."/>
            <person name="White J."/>
            <person name="Sykes S."/>
            <person name="Heiman D."/>
            <person name="Young S."/>
            <person name="Zeng Q."/>
            <person name="Abouelleil A."/>
            <person name="Aftuck L."/>
            <person name="Bessette D."/>
            <person name="Brown A."/>
            <person name="FitzGerald M."/>
            <person name="Lui A."/>
            <person name="Macdonald J.P."/>
            <person name="Priest M."/>
            <person name="Orbach M.J."/>
            <person name="Galgiani J.N."/>
            <person name="Kirkland T.N."/>
            <person name="Cole G.T."/>
            <person name="Birren B.W."/>
            <person name="Henn M.R."/>
            <person name="Taylor J.W."/>
            <person name="Rounsley S.D."/>
        </authorList>
    </citation>
    <scope>GENOME REANNOTATION</scope>
    <source>
        <strain evidence="8">RS</strain>
    </source>
</reference>
<accession>A0A0E1RW20</accession>
<sequence length="565" mass="60378">MPPKAASNRQPAARRPIQVDSASPTPGPSGTTPSESSRSSLPAQATPTARGGPVQRLQTLKKRAPSGSLVPLNPDGTAPKPTLKFQPKAVARRSKEEREARERLEAERQRERISEAAAARRTATRGDRGRGRGRGRGGAFGRITADVGGPLGSGRGSKFKGKYGQFGAKRSGVYGSGGHGGGADVSSDEGSDYGPRFSIDQINISSDSESEAIDAGKDKVPAKSPVGGRGLRPIRVERQEHVERIMDINTDASSSKSAELRRQAKQKTGNDDSLFVESDDEELVEAEDVEMADSEQAPPIKEEPTDGDTGVADDIPAAGDEAAAHARDTVPDKLKKIRKKVTIKDARSMLQTEEERQEYDRHEEDIEQLKQALGNISTADIATGAEAGDENKINAEAIKDERQGRLFLLQFPPMTPNLMTPSARQDQSDETTTLDGASTAQAPETITIKKENGTTAHIPLGGSASLTVPSKSASSIPFISATNSQFPPGRVGKLKVYRSGRATIDWGGISFELNKGTDVDFLQDAVVASDSKPGENHGADRKIWAMSQVTGKFVVTPDWDKLLSE</sequence>
<dbReference type="GO" id="GO:0005666">
    <property type="term" value="C:RNA polymerase III complex"/>
    <property type="evidence" value="ECO:0007669"/>
    <property type="project" value="InterPro"/>
</dbReference>
<feature type="compositionally biased region" description="Low complexity" evidence="6">
    <location>
        <begin position="312"/>
        <end position="321"/>
    </location>
</feature>
<comment type="subcellular location">
    <subcellularLocation>
        <location evidence="1">Nucleus</location>
    </subcellularLocation>
</comment>
<dbReference type="GO" id="GO:0042797">
    <property type="term" value="P:tRNA transcription by RNA polymerase III"/>
    <property type="evidence" value="ECO:0007669"/>
    <property type="project" value="TreeGrafter"/>
</dbReference>
<keyword evidence="5" id="KW-0175">Coiled coil</keyword>
<feature type="region of interest" description="Disordered" evidence="6">
    <location>
        <begin position="418"/>
        <end position="445"/>
    </location>
</feature>
<dbReference type="InParanoid" id="A0A0E1RW20"/>
<evidence type="ECO:0000256" key="5">
    <source>
        <dbReference type="SAM" id="Coils"/>
    </source>
</evidence>
<dbReference type="OrthoDB" id="5836119at2759"/>
<feature type="compositionally biased region" description="Polar residues" evidence="6">
    <location>
        <begin position="418"/>
        <end position="444"/>
    </location>
</feature>
<feature type="compositionally biased region" description="Acidic residues" evidence="6">
    <location>
        <begin position="277"/>
        <end position="293"/>
    </location>
</feature>
<evidence type="ECO:0000256" key="6">
    <source>
        <dbReference type="SAM" id="MobiDB-lite"/>
    </source>
</evidence>
<dbReference type="VEuPathDB" id="FungiDB:CIMG_09526"/>
<dbReference type="GO" id="GO:0003677">
    <property type="term" value="F:DNA binding"/>
    <property type="evidence" value="ECO:0007669"/>
    <property type="project" value="InterPro"/>
</dbReference>
<feature type="compositionally biased region" description="Basic and acidic residues" evidence="6">
    <location>
        <begin position="93"/>
        <end position="114"/>
    </location>
</feature>
<dbReference type="EMBL" id="GG704915">
    <property type="protein sequence ID" value="EAS28322.1"/>
    <property type="molecule type" value="Genomic_DNA"/>
</dbReference>
<dbReference type="KEGG" id="cim:CIMG_09526"/>
<evidence type="ECO:0000256" key="1">
    <source>
        <dbReference type="ARBA" id="ARBA00004123"/>
    </source>
</evidence>
<evidence type="ECO:0000256" key="4">
    <source>
        <dbReference type="ARBA" id="ARBA00023242"/>
    </source>
</evidence>
<organism evidence="7 8">
    <name type="scientific">Coccidioides immitis (strain RS)</name>
    <name type="common">Valley fever fungus</name>
    <dbReference type="NCBI Taxonomy" id="246410"/>
    <lineage>
        <taxon>Eukaryota</taxon>
        <taxon>Fungi</taxon>
        <taxon>Dikarya</taxon>
        <taxon>Ascomycota</taxon>
        <taxon>Pezizomycotina</taxon>
        <taxon>Eurotiomycetes</taxon>
        <taxon>Eurotiomycetidae</taxon>
        <taxon>Onygenales</taxon>
        <taxon>Onygenaceae</taxon>
        <taxon>Coccidioides</taxon>
    </lineage>
</organism>
<evidence type="ECO:0000313" key="8">
    <source>
        <dbReference type="Proteomes" id="UP000001261"/>
    </source>
</evidence>
<feature type="compositionally biased region" description="Gly residues" evidence="6">
    <location>
        <begin position="174"/>
        <end position="183"/>
    </location>
</feature>
<evidence type="ECO:0000256" key="2">
    <source>
        <dbReference type="ARBA" id="ARBA00022478"/>
    </source>
</evidence>
<dbReference type="Proteomes" id="UP000001261">
    <property type="component" value="Unassembled WGS sequence"/>
</dbReference>
<keyword evidence="3" id="KW-0804">Transcription</keyword>
<dbReference type="GeneID" id="4558893"/>
<dbReference type="OMA" id="LQFPPMT"/>
<feature type="coiled-coil region" evidence="5">
    <location>
        <begin position="352"/>
        <end position="379"/>
    </location>
</feature>
<keyword evidence="2 7" id="KW-0240">DNA-directed RNA polymerase</keyword>
<dbReference type="RefSeq" id="XP_001239905.1">
    <property type="nucleotide sequence ID" value="XM_001239904.1"/>
</dbReference>
<feature type="compositionally biased region" description="Basic and acidic residues" evidence="6">
    <location>
        <begin position="322"/>
        <end position="332"/>
    </location>
</feature>
<dbReference type="PANTHER" id="PTHR13408">
    <property type="entry name" value="DNA-DIRECTED RNA POLYMERASE III"/>
    <property type="match status" value="1"/>
</dbReference>
<evidence type="ECO:0000313" key="7">
    <source>
        <dbReference type="EMBL" id="EAS28322.1"/>
    </source>
</evidence>
<dbReference type="AlphaFoldDB" id="A0A0E1RW20"/>
<protein>
    <submittedName>
        <fullName evidence="7">DNA-directed RNA polymerase III subunit RPC4</fullName>
    </submittedName>
</protein>
<proteinExistence type="predicted"/>
<evidence type="ECO:0000256" key="3">
    <source>
        <dbReference type="ARBA" id="ARBA00023163"/>
    </source>
</evidence>
<dbReference type="PANTHER" id="PTHR13408:SF0">
    <property type="entry name" value="DNA-DIRECTED RNA POLYMERASE III SUBUNIT RPC4"/>
    <property type="match status" value="1"/>
</dbReference>